<gene>
    <name evidence="2" type="ORF">H0235_000265</name>
</gene>
<comment type="caution">
    <text evidence="2">The sequence shown here is derived from an EMBL/GenBank/DDBJ whole genome shotgun (WGS) entry which is preliminary data.</text>
</comment>
<dbReference type="AlphaFoldDB" id="A0A834PE02"/>
<feature type="compositionally biased region" description="Low complexity" evidence="1">
    <location>
        <begin position="41"/>
        <end position="56"/>
    </location>
</feature>
<sequence>MSLTVKVATESLLAILKSANKFYRRNNDDDDDDDDDDEQDYTTTTTTTTPTMTTNTTRRRLSVECHNHTAYARHPRVCLMTLARRYNRTLRDAAIPSPSPSTNRLQCEFPSRLGCHDPRADDGGHGMNQDGE</sequence>
<feature type="region of interest" description="Disordered" evidence="1">
    <location>
        <begin position="24"/>
        <end position="59"/>
    </location>
</feature>
<protein>
    <submittedName>
        <fullName evidence="2">Uncharacterized protein</fullName>
    </submittedName>
</protein>
<feature type="compositionally biased region" description="Basic and acidic residues" evidence="1">
    <location>
        <begin position="114"/>
        <end position="124"/>
    </location>
</feature>
<feature type="compositionally biased region" description="Acidic residues" evidence="1">
    <location>
        <begin position="28"/>
        <end position="40"/>
    </location>
</feature>
<reference evidence="2" key="1">
    <citation type="journal article" date="2020" name="G3 (Bethesda)">
        <title>High-Quality Assemblies for Three Invasive Social Wasps from the &lt;i&gt;Vespula&lt;/i&gt; Genus.</title>
        <authorList>
            <person name="Harrop T.W.R."/>
            <person name="Guhlin J."/>
            <person name="McLaughlin G.M."/>
            <person name="Permina E."/>
            <person name="Stockwell P."/>
            <person name="Gilligan J."/>
            <person name="Le Lec M.F."/>
            <person name="Gruber M.A.M."/>
            <person name="Quinn O."/>
            <person name="Lovegrove M."/>
            <person name="Duncan E.J."/>
            <person name="Remnant E.J."/>
            <person name="Van Eeckhoven J."/>
            <person name="Graham B."/>
            <person name="Knapp R.A."/>
            <person name="Langford K.W."/>
            <person name="Kronenberg Z."/>
            <person name="Press M.O."/>
            <person name="Eacker S.M."/>
            <person name="Wilson-Rankin E.E."/>
            <person name="Purcell J."/>
            <person name="Lester P.J."/>
            <person name="Dearden P.K."/>
        </authorList>
    </citation>
    <scope>NUCLEOTIDE SEQUENCE</scope>
    <source>
        <strain evidence="2">Volc-1</strain>
    </source>
</reference>
<accession>A0A834PE02</accession>
<evidence type="ECO:0000313" key="3">
    <source>
        <dbReference type="Proteomes" id="UP000600918"/>
    </source>
</evidence>
<evidence type="ECO:0000313" key="2">
    <source>
        <dbReference type="EMBL" id="KAF7437874.1"/>
    </source>
</evidence>
<proteinExistence type="predicted"/>
<dbReference type="EMBL" id="JACSDY010000001">
    <property type="protein sequence ID" value="KAF7437874.1"/>
    <property type="molecule type" value="Genomic_DNA"/>
</dbReference>
<feature type="region of interest" description="Disordered" evidence="1">
    <location>
        <begin position="93"/>
        <end position="132"/>
    </location>
</feature>
<name>A0A834PE02_VESPE</name>
<organism evidence="2 3">
    <name type="scientific">Vespula pensylvanica</name>
    <name type="common">Western yellow jacket</name>
    <name type="synonym">Wasp</name>
    <dbReference type="NCBI Taxonomy" id="30213"/>
    <lineage>
        <taxon>Eukaryota</taxon>
        <taxon>Metazoa</taxon>
        <taxon>Ecdysozoa</taxon>
        <taxon>Arthropoda</taxon>
        <taxon>Hexapoda</taxon>
        <taxon>Insecta</taxon>
        <taxon>Pterygota</taxon>
        <taxon>Neoptera</taxon>
        <taxon>Endopterygota</taxon>
        <taxon>Hymenoptera</taxon>
        <taxon>Apocrita</taxon>
        <taxon>Aculeata</taxon>
        <taxon>Vespoidea</taxon>
        <taxon>Vespidae</taxon>
        <taxon>Vespinae</taxon>
        <taxon>Vespula</taxon>
    </lineage>
</organism>
<keyword evidence="3" id="KW-1185">Reference proteome</keyword>
<dbReference type="Proteomes" id="UP000600918">
    <property type="component" value="Unassembled WGS sequence"/>
</dbReference>
<evidence type="ECO:0000256" key="1">
    <source>
        <dbReference type="SAM" id="MobiDB-lite"/>
    </source>
</evidence>